<evidence type="ECO:0008006" key="15">
    <source>
        <dbReference type="Google" id="ProtNLM"/>
    </source>
</evidence>
<dbReference type="PANTHER" id="PTHR28621:SF1">
    <property type="entry name" value="SELENOPROTEIN S"/>
    <property type="match status" value="1"/>
</dbReference>
<dbReference type="PANTHER" id="PTHR28621">
    <property type="entry name" value="SELENOPROTEIN S"/>
    <property type="match status" value="1"/>
</dbReference>
<keyword evidence="9 12" id="KW-0472">Membrane</keyword>
<dbReference type="AlphaFoldDB" id="A0AAD9MVU8"/>
<dbReference type="GO" id="GO:0036502">
    <property type="term" value="C:Derlin-1-VIMP complex"/>
    <property type="evidence" value="ECO:0007669"/>
    <property type="project" value="TreeGrafter"/>
</dbReference>
<keyword evidence="7" id="KW-0712">Selenocysteine</keyword>
<feature type="region of interest" description="Disordered" evidence="11">
    <location>
        <begin position="1"/>
        <end position="22"/>
    </location>
</feature>
<dbReference type="Gene3D" id="6.10.250.2950">
    <property type="match status" value="1"/>
</dbReference>
<evidence type="ECO:0000256" key="2">
    <source>
        <dbReference type="ARBA" id="ARBA00004496"/>
    </source>
</evidence>
<evidence type="ECO:0000256" key="7">
    <source>
        <dbReference type="ARBA" id="ARBA00022933"/>
    </source>
</evidence>
<keyword evidence="10" id="KW-0175">Coiled coil</keyword>
<keyword evidence="14" id="KW-1185">Reference proteome</keyword>
<keyword evidence="8 12" id="KW-1133">Transmembrane helix</keyword>
<feature type="coiled-coil region" evidence="10">
    <location>
        <begin position="97"/>
        <end position="129"/>
    </location>
</feature>
<reference evidence="13" key="1">
    <citation type="journal article" date="2023" name="Mol. Biol. Evol.">
        <title>Third-Generation Sequencing Reveals the Adaptive Role of the Epigenome in Three Deep-Sea Polychaetes.</title>
        <authorList>
            <person name="Perez M."/>
            <person name="Aroh O."/>
            <person name="Sun Y."/>
            <person name="Lan Y."/>
            <person name="Juniper S.K."/>
            <person name="Young C.R."/>
            <person name="Angers B."/>
            <person name="Qian P.Y."/>
        </authorList>
    </citation>
    <scope>NUCLEOTIDE SEQUENCE</scope>
    <source>
        <strain evidence="13">P08H-3</strain>
    </source>
</reference>
<evidence type="ECO:0000313" key="13">
    <source>
        <dbReference type="EMBL" id="KAK2147682.1"/>
    </source>
</evidence>
<protein>
    <recommendedName>
        <fullName evidence="15">Selenoprotein S</fullName>
    </recommendedName>
</protein>
<dbReference type="InterPro" id="IPR009703">
    <property type="entry name" value="Selenoprotein_S"/>
</dbReference>
<evidence type="ECO:0000256" key="12">
    <source>
        <dbReference type="SAM" id="Phobius"/>
    </source>
</evidence>
<evidence type="ECO:0000256" key="6">
    <source>
        <dbReference type="ARBA" id="ARBA00022824"/>
    </source>
</evidence>
<evidence type="ECO:0000256" key="1">
    <source>
        <dbReference type="ARBA" id="ARBA00004389"/>
    </source>
</evidence>
<evidence type="ECO:0000256" key="5">
    <source>
        <dbReference type="ARBA" id="ARBA00022692"/>
    </source>
</evidence>
<keyword evidence="6" id="KW-0256">Endoplasmic reticulum</keyword>
<dbReference type="GO" id="GO:0030968">
    <property type="term" value="P:endoplasmic reticulum unfolded protein response"/>
    <property type="evidence" value="ECO:0007669"/>
    <property type="project" value="TreeGrafter"/>
</dbReference>
<evidence type="ECO:0000256" key="4">
    <source>
        <dbReference type="ARBA" id="ARBA00022490"/>
    </source>
</evidence>
<proteinExistence type="inferred from homology"/>
<keyword evidence="5 12" id="KW-0812">Transmembrane</keyword>
<evidence type="ECO:0000256" key="11">
    <source>
        <dbReference type="SAM" id="MobiDB-lite"/>
    </source>
</evidence>
<evidence type="ECO:0000256" key="9">
    <source>
        <dbReference type="ARBA" id="ARBA00023136"/>
    </source>
</evidence>
<accession>A0AAD9MVU8</accession>
<evidence type="ECO:0000313" key="14">
    <source>
        <dbReference type="Proteomes" id="UP001208570"/>
    </source>
</evidence>
<name>A0AAD9MVU8_9ANNE</name>
<comment type="similarity">
    <text evidence="3">Belongs to the selenoprotein S family.</text>
</comment>
<feature type="transmembrane region" description="Helical" evidence="12">
    <location>
        <begin position="43"/>
        <end position="59"/>
    </location>
</feature>
<dbReference type="GO" id="GO:0030970">
    <property type="term" value="P:retrograde protein transport, ER to cytosol"/>
    <property type="evidence" value="ECO:0007669"/>
    <property type="project" value="TreeGrafter"/>
</dbReference>
<sequence length="155" mass="18574">MEAGDDAPTDGRPSYEEPSMVPENQSHTLNYVYLFATGFLEQYGWYVLITVITILYLYAKLSSYFTRKNLAWNRSTDYAQYDSEEVFRRQEAMDAARRRLQEQHEAMAEKYLEEQKKREEEKRKQKIEEWNRHLEGKGYRSKIKVESETVIHMIQ</sequence>
<dbReference type="GO" id="GO:0036513">
    <property type="term" value="C:Derlin-1 retrotranslocation complex"/>
    <property type="evidence" value="ECO:0007669"/>
    <property type="project" value="TreeGrafter"/>
</dbReference>
<organism evidence="13 14">
    <name type="scientific">Paralvinella palmiformis</name>
    <dbReference type="NCBI Taxonomy" id="53620"/>
    <lineage>
        <taxon>Eukaryota</taxon>
        <taxon>Metazoa</taxon>
        <taxon>Spiralia</taxon>
        <taxon>Lophotrochozoa</taxon>
        <taxon>Annelida</taxon>
        <taxon>Polychaeta</taxon>
        <taxon>Sedentaria</taxon>
        <taxon>Canalipalpata</taxon>
        <taxon>Terebellida</taxon>
        <taxon>Terebelliformia</taxon>
        <taxon>Alvinellidae</taxon>
        <taxon>Paralvinella</taxon>
    </lineage>
</organism>
<evidence type="ECO:0000256" key="8">
    <source>
        <dbReference type="ARBA" id="ARBA00022989"/>
    </source>
</evidence>
<dbReference type="Proteomes" id="UP001208570">
    <property type="component" value="Unassembled WGS sequence"/>
</dbReference>
<comment type="subcellular location">
    <subcellularLocation>
        <location evidence="2">Cytoplasm</location>
    </subcellularLocation>
    <subcellularLocation>
        <location evidence="1">Endoplasmic reticulum membrane</location>
        <topology evidence="1">Single-pass membrane protein</topology>
    </subcellularLocation>
</comment>
<evidence type="ECO:0000256" key="10">
    <source>
        <dbReference type="SAM" id="Coils"/>
    </source>
</evidence>
<dbReference type="Pfam" id="PF06936">
    <property type="entry name" value="Selenoprotein_S"/>
    <property type="match status" value="1"/>
</dbReference>
<keyword evidence="4" id="KW-0963">Cytoplasm</keyword>
<dbReference type="EMBL" id="JAODUP010000541">
    <property type="protein sequence ID" value="KAK2147682.1"/>
    <property type="molecule type" value="Genomic_DNA"/>
</dbReference>
<evidence type="ECO:0000256" key="3">
    <source>
        <dbReference type="ARBA" id="ARBA00011034"/>
    </source>
</evidence>
<gene>
    <name evidence="13" type="ORF">LSH36_541g01039</name>
</gene>
<comment type="caution">
    <text evidence="13">The sequence shown here is derived from an EMBL/GenBank/DDBJ whole genome shotgun (WGS) entry which is preliminary data.</text>
</comment>